<protein>
    <submittedName>
        <fullName evidence="1">UDP-Gal or UDP-GlcNAc-dependent glycosyltransferase</fullName>
    </submittedName>
</protein>
<organism evidence="1 2">
    <name type="scientific">Trypanosoma theileri</name>
    <dbReference type="NCBI Taxonomy" id="67003"/>
    <lineage>
        <taxon>Eukaryota</taxon>
        <taxon>Discoba</taxon>
        <taxon>Euglenozoa</taxon>
        <taxon>Kinetoplastea</taxon>
        <taxon>Metakinetoplastina</taxon>
        <taxon>Trypanosomatida</taxon>
        <taxon>Trypanosomatidae</taxon>
        <taxon>Trypanosoma</taxon>
    </lineage>
</organism>
<dbReference type="GO" id="GO:0016740">
    <property type="term" value="F:transferase activity"/>
    <property type="evidence" value="ECO:0007669"/>
    <property type="project" value="UniProtKB-KW"/>
</dbReference>
<dbReference type="RefSeq" id="XP_028880799.1">
    <property type="nucleotide sequence ID" value="XM_029027922.1"/>
</dbReference>
<evidence type="ECO:0000313" key="2">
    <source>
        <dbReference type="Proteomes" id="UP000192257"/>
    </source>
</evidence>
<dbReference type="EMBL" id="NBCO01000026">
    <property type="protein sequence ID" value="ORC86733.1"/>
    <property type="molecule type" value="Genomic_DNA"/>
</dbReference>
<dbReference type="AlphaFoldDB" id="A0A1X0NQJ1"/>
<gene>
    <name evidence="1" type="ORF">TM35_000261850</name>
</gene>
<name>A0A1X0NQJ1_9TRYP</name>
<evidence type="ECO:0000313" key="1">
    <source>
        <dbReference type="EMBL" id="ORC86733.1"/>
    </source>
</evidence>
<dbReference type="OrthoDB" id="252440at2759"/>
<reference evidence="1 2" key="1">
    <citation type="submission" date="2017-03" db="EMBL/GenBank/DDBJ databases">
        <title>An alternative strategy for trypanosome survival in the mammalian bloodstream revealed through genome and transcriptome analysis of the ubiquitous bovine parasite Trypanosoma (Megatrypanum) theileri.</title>
        <authorList>
            <person name="Kelly S."/>
            <person name="Ivens A."/>
            <person name="Mott A."/>
            <person name="O'Neill E."/>
            <person name="Emms D."/>
            <person name="Macleod O."/>
            <person name="Voorheis P."/>
            <person name="Matthews J."/>
            <person name="Matthews K."/>
            <person name="Carrington M."/>
        </authorList>
    </citation>
    <scope>NUCLEOTIDE SEQUENCE [LARGE SCALE GENOMIC DNA]</scope>
    <source>
        <strain evidence="1">Edinburgh</strain>
    </source>
</reference>
<dbReference type="Proteomes" id="UP000192257">
    <property type="component" value="Unassembled WGS sequence"/>
</dbReference>
<keyword evidence="2" id="KW-1185">Reference proteome</keyword>
<keyword evidence="1" id="KW-0808">Transferase</keyword>
<dbReference type="GeneID" id="39987702"/>
<sequence length="115" mass="14108">EQFVSYTPLQRLVYTPYSKEEEAKFLSLYMHHEDMMVGYVLHKILRINITFVKEKRCRFHDLHRGHHRRRVTWSSVVMHRADESDYKKLLKRFQKYTNPPAKAYNVRFGRLEFEC</sequence>
<comment type="caution">
    <text evidence="1">The sequence shown here is derived from an EMBL/GenBank/DDBJ whole genome shotgun (WGS) entry which is preliminary data.</text>
</comment>
<feature type="non-terminal residue" evidence="1">
    <location>
        <position position="1"/>
    </location>
</feature>
<dbReference type="VEuPathDB" id="TriTrypDB:TM35_000261850"/>
<proteinExistence type="predicted"/>
<accession>A0A1X0NQJ1</accession>